<dbReference type="STRING" id="1702214.AL399_08925"/>
<dbReference type="FunFam" id="1.20.1510.10:FF:000006">
    <property type="entry name" value="Divalent cation efflux transporter"/>
    <property type="match status" value="1"/>
</dbReference>
<evidence type="ECO:0000256" key="7">
    <source>
        <dbReference type="SAM" id="Phobius"/>
    </source>
</evidence>
<dbReference type="GO" id="GO:0016020">
    <property type="term" value="C:membrane"/>
    <property type="evidence" value="ECO:0007669"/>
    <property type="project" value="UniProtKB-SubCell"/>
</dbReference>
<dbReference type="EMBL" id="LIIK01000064">
    <property type="protein sequence ID" value="KQM08149.1"/>
    <property type="molecule type" value="Genomic_DNA"/>
</dbReference>
<dbReference type="GO" id="GO:0008324">
    <property type="term" value="F:monoatomic cation transmembrane transporter activity"/>
    <property type="evidence" value="ECO:0007669"/>
    <property type="project" value="InterPro"/>
</dbReference>
<comment type="caution">
    <text evidence="10">The sequence shown here is derived from an EMBL/GenBank/DDBJ whole genome shotgun (WGS) entry which is preliminary data.</text>
</comment>
<dbReference type="InterPro" id="IPR036837">
    <property type="entry name" value="Cation_efflux_CTD_sf"/>
</dbReference>
<evidence type="ECO:0000313" key="11">
    <source>
        <dbReference type="Proteomes" id="UP000054172"/>
    </source>
</evidence>
<gene>
    <name evidence="10" type="ORF">AL399_08925</name>
</gene>
<protein>
    <recommendedName>
        <fullName evidence="12">Cation efflux protein cytoplasmic domain-containing protein</fullName>
    </recommendedName>
</protein>
<keyword evidence="4 7" id="KW-0812">Transmembrane</keyword>
<feature type="transmembrane region" description="Helical" evidence="7">
    <location>
        <begin position="102"/>
        <end position="118"/>
    </location>
</feature>
<evidence type="ECO:0000256" key="3">
    <source>
        <dbReference type="ARBA" id="ARBA00022448"/>
    </source>
</evidence>
<evidence type="ECO:0000256" key="5">
    <source>
        <dbReference type="ARBA" id="ARBA00022989"/>
    </source>
</evidence>
<evidence type="ECO:0000256" key="2">
    <source>
        <dbReference type="ARBA" id="ARBA00008114"/>
    </source>
</evidence>
<dbReference type="PANTHER" id="PTHR43840:SF15">
    <property type="entry name" value="MITOCHONDRIAL METAL TRANSPORTER 1-RELATED"/>
    <property type="match status" value="1"/>
</dbReference>
<dbReference type="NCBIfam" id="TIGR01297">
    <property type="entry name" value="CDF"/>
    <property type="match status" value="1"/>
</dbReference>
<keyword evidence="11" id="KW-1185">Reference proteome</keyword>
<reference evidence="10" key="1">
    <citation type="submission" date="2015-08" db="EMBL/GenBank/DDBJ databases">
        <title>Candidatus Bacteriodes Periocalifornicus.</title>
        <authorList>
            <person name="McLean J.S."/>
            <person name="Kelley S."/>
        </authorList>
    </citation>
    <scope>NUCLEOTIDE SEQUENCE [LARGE SCALE GENOMIC DNA]</scope>
    <source>
        <strain evidence="10">12B</strain>
    </source>
</reference>
<keyword evidence="6 7" id="KW-0472">Membrane</keyword>
<feature type="transmembrane region" description="Helical" evidence="7">
    <location>
        <begin position="6"/>
        <end position="25"/>
    </location>
</feature>
<keyword evidence="3" id="KW-0813">Transport</keyword>
<evidence type="ECO:0000256" key="4">
    <source>
        <dbReference type="ARBA" id="ARBA00022692"/>
    </source>
</evidence>
<dbReference type="Pfam" id="PF16916">
    <property type="entry name" value="ZT_dimer"/>
    <property type="match status" value="1"/>
</dbReference>
<sequence>MSAAWLSIAGNVVLFAFKYWVGILSHSVAIKADAWHTLSDCLSSLIVLAMLCISIKPPDEEHPFGHGRYELVSTMLIGVMLALVAGFFGYEGLMQLYEHREAKFGVAAILVTAVSLVGKELMARYSFRMARHAGNAALAADGWHHRSDALSSLILLIGMLVGSRAWWIDGALGTAIAVYIAYVAFTTIRGAASTIAGEHPPARLIDTVREELANLYPRLDLRPHDFRWHNYIRRQELVFHIVLPSGMLVGEAFSITSRLEEHLGRLLGVEVTIHIEPRKEGRGSGLRP</sequence>
<dbReference type="PATRIC" id="fig|1702214.3.peg.519"/>
<feature type="transmembrane region" description="Helical" evidence="7">
    <location>
        <begin position="71"/>
        <end position="90"/>
    </location>
</feature>
<organism evidence="10 11">
    <name type="scientific">Candidatus [Bacteroides] periocalifornicus</name>
    <dbReference type="NCBI Taxonomy" id="1702214"/>
    <lineage>
        <taxon>Bacteria</taxon>
        <taxon>Pseudomonadati</taxon>
        <taxon>Bacteroidota</taxon>
    </lineage>
</organism>
<dbReference type="SUPFAM" id="SSF161111">
    <property type="entry name" value="Cation efflux protein transmembrane domain-like"/>
    <property type="match status" value="1"/>
</dbReference>
<dbReference type="SUPFAM" id="SSF160240">
    <property type="entry name" value="Cation efflux protein cytoplasmic domain-like"/>
    <property type="match status" value="1"/>
</dbReference>
<dbReference type="Proteomes" id="UP000054172">
    <property type="component" value="Unassembled WGS sequence"/>
</dbReference>
<evidence type="ECO:0000259" key="9">
    <source>
        <dbReference type="Pfam" id="PF16916"/>
    </source>
</evidence>
<dbReference type="InterPro" id="IPR050291">
    <property type="entry name" value="CDF_Transporter"/>
</dbReference>
<feature type="domain" description="Cation efflux protein cytoplasmic" evidence="9">
    <location>
        <begin position="221"/>
        <end position="277"/>
    </location>
</feature>
<dbReference type="InterPro" id="IPR027469">
    <property type="entry name" value="Cation_efflux_TMD_sf"/>
</dbReference>
<dbReference type="Pfam" id="PF01545">
    <property type="entry name" value="Cation_efflux"/>
    <property type="match status" value="1"/>
</dbReference>
<evidence type="ECO:0000256" key="6">
    <source>
        <dbReference type="ARBA" id="ARBA00023136"/>
    </source>
</evidence>
<feature type="transmembrane region" description="Helical" evidence="7">
    <location>
        <begin position="165"/>
        <end position="185"/>
    </location>
</feature>
<evidence type="ECO:0000313" key="10">
    <source>
        <dbReference type="EMBL" id="KQM08149.1"/>
    </source>
</evidence>
<evidence type="ECO:0000259" key="8">
    <source>
        <dbReference type="Pfam" id="PF01545"/>
    </source>
</evidence>
<accession>A0A0Q4B2I5</accession>
<dbReference type="InterPro" id="IPR002524">
    <property type="entry name" value="Cation_efflux"/>
</dbReference>
<comment type="similarity">
    <text evidence="2">Belongs to the cation diffusion facilitator (CDF) transporter (TC 2.A.4) family.</text>
</comment>
<keyword evidence="5 7" id="KW-1133">Transmembrane helix</keyword>
<evidence type="ECO:0000256" key="1">
    <source>
        <dbReference type="ARBA" id="ARBA00004141"/>
    </source>
</evidence>
<dbReference type="InterPro" id="IPR027470">
    <property type="entry name" value="Cation_efflux_CTD"/>
</dbReference>
<proteinExistence type="inferred from homology"/>
<comment type="subcellular location">
    <subcellularLocation>
        <location evidence="1">Membrane</location>
        <topology evidence="1">Multi-pass membrane protein</topology>
    </subcellularLocation>
</comment>
<feature type="domain" description="Cation efflux protein transmembrane" evidence="8">
    <location>
        <begin position="5"/>
        <end position="194"/>
    </location>
</feature>
<name>A0A0Q4B2I5_9BACT</name>
<dbReference type="InterPro" id="IPR058533">
    <property type="entry name" value="Cation_efflux_TM"/>
</dbReference>
<dbReference type="PANTHER" id="PTHR43840">
    <property type="entry name" value="MITOCHONDRIAL METAL TRANSPORTER 1-RELATED"/>
    <property type="match status" value="1"/>
</dbReference>
<evidence type="ECO:0008006" key="12">
    <source>
        <dbReference type="Google" id="ProtNLM"/>
    </source>
</evidence>
<dbReference type="Gene3D" id="3.30.70.1350">
    <property type="entry name" value="Cation efflux protein, cytoplasmic domain"/>
    <property type="match status" value="1"/>
</dbReference>
<dbReference type="Gene3D" id="1.20.1510.10">
    <property type="entry name" value="Cation efflux protein transmembrane domain"/>
    <property type="match status" value="1"/>
</dbReference>
<dbReference type="AlphaFoldDB" id="A0A0Q4B2I5"/>